<dbReference type="CDD" id="cd00082">
    <property type="entry name" value="HisKA"/>
    <property type="match status" value="1"/>
</dbReference>
<dbReference type="Pfam" id="PF07495">
    <property type="entry name" value="Y_Y_Y"/>
    <property type="match status" value="1"/>
</dbReference>
<gene>
    <name evidence="17" type="ORF">H9966_02245</name>
</gene>
<dbReference type="Gene3D" id="1.10.10.60">
    <property type="entry name" value="Homeodomain-like"/>
    <property type="match status" value="1"/>
</dbReference>
<feature type="coiled-coil region" evidence="12">
    <location>
        <begin position="1230"/>
        <end position="1257"/>
    </location>
</feature>
<evidence type="ECO:0000256" key="12">
    <source>
        <dbReference type="SAM" id="Coils"/>
    </source>
</evidence>
<dbReference type="GO" id="GO:0005524">
    <property type="term" value="F:ATP binding"/>
    <property type="evidence" value="ECO:0007669"/>
    <property type="project" value="UniProtKB-KW"/>
</dbReference>
<keyword evidence="10" id="KW-0804">Transcription</keyword>
<evidence type="ECO:0000259" key="15">
    <source>
        <dbReference type="PROSITE" id="PS50109"/>
    </source>
</evidence>
<evidence type="ECO:0000256" key="13">
    <source>
        <dbReference type="SAM" id="MobiDB-lite"/>
    </source>
</evidence>
<dbReference type="GO" id="GO:0000155">
    <property type="term" value="F:phosphorelay sensor kinase activity"/>
    <property type="evidence" value="ECO:0007669"/>
    <property type="project" value="InterPro"/>
</dbReference>
<evidence type="ECO:0000256" key="11">
    <source>
        <dbReference type="PROSITE-ProRule" id="PRU00169"/>
    </source>
</evidence>
<reference evidence="17" key="2">
    <citation type="submission" date="2021-04" db="EMBL/GenBank/DDBJ databases">
        <authorList>
            <person name="Gilroy R."/>
        </authorList>
    </citation>
    <scope>NUCLEOTIDE SEQUENCE</scope>
    <source>
        <strain evidence="17">ChiHecec3B27-8219</strain>
    </source>
</reference>
<keyword evidence="3 11" id="KW-0597">Phosphoprotein</keyword>
<keyword evidence="9" id="KW-0805">Transcription regulation</keyword>
<dbReference type="PANTHER" id="PTHR43547:SF2">
    <property type="entry name" value="HYBRID SIGNAL TRANSDUCTION HISTIDINE KINASE C"/>
    <property type="match status" value="1"/>
</dbReference>
<dbReference type="InterPro" id="IPR009057">
    <property type="entry name" value="Homeodomain-like_sf"/>
</dbReference>
<dbReference type="InterPro" id="IPR011110">
    <property type="entry name" value="Reg_prop"/>
</dbReference>
<dbReference type="Pfam" id="PF12833">
    <property type="entry name" value="HTH_18"/>
    <property type="match status" value="1"/>
</dbReference>
<dbReference type="Gene3D" id="3.40.50.2300">
    <property type="match status" value="1"/>
</dbReference>
<dbReference type="SUPFAM" id="SSF46689">
    <property type="entry name" value="Homeodomain-like"/>
    <property type="match status" value="2"/>
</dbReference>
<dbReference type="PROSITE" id="PS50109">
    <property type="entry name" value="HIS_KIN"/>
    <property type="match status" value="1"/>
</dbReference>
<dbReference type="Gene3D" id="2.130.10.10">
    <property type="entry name" value="YVTN repeat-like/Quinoprotein amine dehydrogenase"/>
    <property type="match status" value="2"/>
</dbReference>
<dbReference type="CDD" id="cd00075">
    <property type="entry name" value="HATPase"/>
    <property type="match status" value="1"/>
</dbReference>
<dbReference type="InterPro" id="IPR001789">
    <property type="entry name" value="Sig_transdc_resp-reg_receiver"/>
</dbReference>
<evidence type="ECO:0000313" key="18">
    <source>
        <dbReference type="Proteomes" id="UP000824055"/>
    </source>
</evidence>
<evidence type="ECO:0000256" key="9">
    <source>
        <dbReference type="ARBA" id="ARBA00023015"/>
    </source>
</evidence>
<feature type="modified residue" description="4-aspartylphosphate" evidence="11">
    <location>
        <position position="1133"/>
    </location>
</feature>
<protein>
    <recommendedName>
        <fullName evidence="2">histidine kinase</fullName>
        <ecNumber evidence="2">2.7.13.3</ecNumber>
    </recommendedName>
</protein>
<feature type="compositionally biased region" description="Polar residues" evidence="13">
    <location>
        <begin position="1068"/>
        <end position="1080"/>
    </location>
</feature>
<dbReference type="SMART" id="SM00387">
    <property type="entry name" value="HATPase_c"/>
    <property type="match status" value="1"/>
</dbReference>
<dbReference type="InterPro" id="IPR011006">
    <property type="entry name" value="CheY-like_superfamily"/>
</dbReference>
<feature type="domain" description="HTH araC/xylS-type" evidence="14">
    <location>
        <begin position="1234"/>
        <end position="1333"/>
    </location>
</feature>
<dbReference type="InterPro" id="IPR013783">
    <property type="entry name" value="Ig-like_fold"/>
</dbReference>
<dbReference type="PRINTS" id="PR00344">
    <property type="entry name" value="BCTRLSENSOR"/>
</dbReference>
<evidence type="ECO:0000256" key="8">
    <source>
        <dbReference type="ARBA" id="ARBA00023012"/>
    </source>
</evidence>
<feature type="region of interest" description="Disordered" evidence="13">
    <location>
        <begin position="1047"/>
        <end position="1080"/>
    </location>
</feature>
<evidence type="ECO:0000259" key="16">
    <source>
        <dbReference type="PROSITE" id="PS50110"/>
    </source>
</evidence>
<evidence type="ECO:0000256" key="5">
    <source>
        <dbReference type="ARBA" id="ARBA00022741"/>
    </source>
</evidence>
<dbReference type="Pfam" id="PF07494">
    <property type="entry name" value="Reg_prop"/>
    <property type="match status" value="2"/>
</dbReference>
<keyword evidence="6" id="KW-0418">Kinase</keyword>
<evidence type="ECO:0000259" key="14">
    <source>
        <dbReference type="PROSITE" id="PS01124"/>
    </source>
</evidence>
<dbReference type="InterPro" id="IPR011123">
    <property type="entry name" value="Y_Y_Y"/>
</dbReference>
<evidence type="ECO:0000256" key="3">
    <source>
        <dbReference type="ARBA" id="ARBA00022553"/>
    </source>
</evidence>
<dbReference type="SUPFAM" id="SSF63829">
    <property type="entry name" value="Calcium-dependent phosphotriesterase"/>
    <property type="match status" value="3"/>
</dbReference>
<keyword evidence="7" id="KW-0067">ATP-binding</keyword>
<evidence type="ECO:0000256" key="1">
    <source>
        <dbReference type="ARBA" id="ARBA00000085"/>
    </source>
</evidence>
<accession>A0A9D2JWP1</accession>
<proteinExistence type="predicted"/>
<dbReference type="EMBL" id="DXBE01000021">
    <property type="protein sequence ID" value="HIZ68694.1"/>
    <property type="molecule type" value="Genomic_DNA"/>
</dbReference>
<dbReference type="Gene3D" id="3.30.565.10">
    <property type="entry name" value="Histidine kinase-like ATPase, C-terminal domain"/>
    <property type="match status" value="1"/>
</dbReference>
<evidence type="ECO:0000256" key="6">
    <source>
        <dbReference type="ARBA" id="ARBA00022777"/>
    </source>
</evidence>
<comment type="caution">
    <text evidence="17">The sequence shown here is derived from an EMBL/GenBank/DDBJ whole genome shotgun (WGS) entry which is preliminary data.</text>
</comment>
<dbReference type="Proteomes" id="UP000824055">
    <property type="component" value="Unassembled WGS sequence"/>
</dbReference>
<dbReference type="InterPro" id="IPR005467">
    <property type="entry name" value="His_kinase_dom"/>
</dbReference>
<dbReference type="SUPFAM" id="SSF47384">
    <property type="entry name" value="Homodimeric domain of signal transducing histidine kinase"/>
    <property type="match status" value="1"/>
</dbReference>
<evidence type="ECO:0000256" key="2">
    <source>
        <dbReference type="ARBA" id="ARBA00012438"/>
    </source>
</evidence>
<dbReference type="SUPFAM" id="SSF52172">
    <property type="entry name" value="CheY-like"/>
    <property type="match status" value="1"/>
</dbReference>
<dbReference type="Pfam" id="PF00512">
    <property type="entry name" value="HisKA"/>
    <property type="match status" value="1"/>
</dbReference>
<dbReference type="InterPro" id="IPR004358">
    <property type="entry name" value="Sig_transdc_His_kin-like_C"/>
</dbReference>
<reference evidence="17" key="1">
    <citation type="journal article" date="2021" name="PeerJ">
        <title>Extensive microbial diversity within the chicken gut microbiome revealed by metagenomics and culture.</title>
        <authorList>
            <person name="Gilroy R."/>
            <person name="Ravi A."/>
            <person name="Getino M."/>
            <person name="Pursley I."/>
            <person name="Horton D.L."/>
            <person name="Alikhan N.F."/>
            <person name="Baker D."/>
            <person name="Gharbi K."/>
            <person name="Hall N."/>
            <person name="Watson M."/>
            <person name="Adriaenssens E.M."/>
            <person name="Foster-Nyarko E."/>
            <person name="Jarju S."/>
            <person name="Secka A."/>
            <person name="Antonio M."/>
            <person name="Oren A."/>
            <person name="Chaudhuri R.R."/>
            <person name="La Ragione R."/>
            <person name="Hildebrand F."/>
            <person name="Pallen M.J."/>
        </authorList>
    </citation>
    <scope>NUCLEOTIDE SEQUENCE</scope>
    <source>
        <strain evidence="17">ChiHecec3B27-8219</strain>
    </source>
</reference>
<dbReference type="InterPro" id="IPR003661">
    <property type="entry name" value="HisK_dim/P_dom"/>
</dbReference>
<evidence type="ECO:0000313" key="17">
    <source>
        <dbReference type="EMBL" id="HIZ68694.1"/>
    </source>
</evidence>
<dbReference type="Pfam" id="PF02518">
    <property type="entry name" value="HATPase_c"/>
    <property type="match status" value="1"/>
</dbReference>
<dbReference type="SMART" id="SM00388">
    <property type="entry name" value="HisKA"/>
    <property type="match status" value="1"/>
</dbReference>
<dbReference type="PANTHER" id="PTHR43547">
    <property type="entry name" value="TWO-COMPONENT HISTIDINE KINASE"/>
    <property type="match status" value="1"/>
</dbReference>
<keyword evidence="4" id="KW-0808">Transferase</keyword>
<dbReference type="PROSITE" id="PS50110">
    <property type="entry name" value="RESPONSE_REGULATORY"/>
    <property type="match status" value="1"/>
</dbReference>
<dbReference type="EC" id="2.7.13.3" evidence="2"/>
<evidence type="ECO:0000256" key="10">
    <source>
        <dbReference type="ARBA" id="ARBA00023163"/>
    </source>
</evidence>
<dbReference type="CDD" id="cd17574">
    <property type="entry name" value="REC_OmpR"/>
    <property type="match status" value="1"/>
</dbReference>
<keyword evidence="8" id="KW-0902">Two-component regulatory system</keyword>
<dbReference type="InterPro" id="IPR003594">
    <property type="entry name" value="HATPase_dom"/>
</dbReference>
<name>A0A9D2JWP1_9BACT</name>
<dbReference type="InterPro" id="IPR015943">
    <property type="entry name" value="WD40/YVTN_repeat-like_dom_sf"/>
</dbReference>
<sequence>MRKSFALLLFIMYTLGAVAQFGRLYMGDQYLMSSIASKVIQDHYGRIWIGTRNGICMYDGYRFRNFKKESHGDLGLNSNYINEVSQDRQGNIYLGSNEGVSVLRGDHFHAIRLMEGNKKEIKGYVQRIYQTSTGETLIAVSGHGVYKMVNDTTAQIWDKQLRVANFVTDIFEDRSKRIWLLTSNKGVWTRENGIWTKCQLPDDPQGPFVNICQDHDGTLYLANLGGGLYRSRKGNPLQLECVPGTKHLPLNTVTVSQMGFLLLGTDGVGVFRYLPQSQQVEQVNLYCREVDINRAKIMSIMEDREGNLWLNLFQKGIFMQPRPQFGFQYIGAKSPTHNLIGEACVMATRYGKDGTLYVSTDKDGLYAIGPDGTLKRHYTPGKGAQAVPFTILGITEDTQGRLWIGTYLQGAGWLDKQTGEYHQPRLANPITTSVFDVVADKWQNLWIATMGEGLKRVNLATGKVTEYRDRGKGKGLCNDYINQLRLSSDGKRLYIGTCEGLSAFDISQNKWMPLGDKGKGLLTDLSIIDIVEDAKQHLWIATYNGICHYDPAKRTTQWYTMKNNLSDNSVSALRIDRKGRLWASTTHGLNCLDPKTGEIRNYFANDGLQGNEFSEGVSCMKPNGEIVFGGIGGLTLFQPDKIKGRKKKLDIQLISLYASNRLVSAGMESGGYIITEKPVIESNTFHLGPMDNSFTMVLSTLSFANPERITFSYRMNDEDWERLEPGDNRLSLSHMPPGTYHFEVQASDGGTKSDIREFTIVIHPAWYQSAWAKTFYLLLALAAIIWIFIAQRRKAQDKLRLQEHIHSEELSEAKIRFFMNISHEIRTPMTLIISPLLSLMNSDKDAKRQAIYEVIKRNAERILHLINQMMDLRKIEKGKMQMRMQETNLIGFLNDLYSLFQLQAKAKGIKLNFHHDSEQLPVWIDLDNFDKVVVNILSNALKFTPSGGEITMSVTHDEQHVQLSIKDNGEAIPADKMDKIFERFFQSTESTNNHKMGTGIGLDLTHSLVELHHGTITARNNEDGKGCEFIVTLPLGNAHLKPEEIITPEEQEARKTNSTAELVDEQPDTGNDQASPRVSTTGNPRIVIVEDDEEIRHYLATELGKIYRVTEYDNGADALINILKQTPDLVISDVVMPKMDGVTLCTKLKTHVGTNHLPVILLTGRGEEENQLEGLETGADAYIVKPFSLDILKRTIANLLFARQVLRNKYSGQEEQADKVTHIDVKSPDEKLLEKVMEVINKNLDNAELNVDTIAEAVGISRGHLYRRMKQLTNQSPHDLIRNIRLKQAANLLSTGNHSITEVMYACGFSNAASFSTMFKNFYGMSPREYMREHSKE</sequence>
<evidence type="ECO:0000256" key="4">
    <source>
        <dbReference type="ARBA" id="ARBA00022679"/>
    </source>
</evidence>
<feature type="domain" description="Histidine kinase" evidence="15">
    <location>
        <begin position="820"/>
        <end position="1037"/>
    </location>
</feature>
<keyword evidence="5" id="KW-0547">Nucleotide-binding</keyword>
<dbReference type="FunFam" id="3.30.565.10:FF:000037">
    <property type="entry name" value="Hybrid sensor histidine kinase/response regulator"/>
    <property type="match status" value="1"/>
</dbReference>
<organism evidence="17 18">
    <name type="scientific">Candidatus Prevotella avicola</name>
    <dbReference type="NCBI Taxonomy" id="2838738"/>
    <lineage>
        <taxon>Bacteria</taxon>
        <taxon>Pseudomonadati</taxon>
        <taxon>Bacteroidota</taxon>
        <taxon>Bacteroidia</taxon>
        <taxon>Bacteroidales</taxon>
        <taxon>Prevotellaceae</taxon>
        <taxon>Prevotella</taxon>
    </lineage>
</organism>
<dbReference type="FunFam" id="1.10.287.130:FF:000045">
    <property type="entry name" value="Two-component system sensor histidine kinase/response regulator"/>
    <property type="match status" value="1"/>
</dbReference>
<dbReference type="SMART" id="SM00342">
    <property type="entry name" value="HTH_ARAC"/>
    <property type="match status" value="1"/>
</dbReference>
<evidence type="ECO:0000256" key="7">
    <source>
        <dbReference type="ARBA" id="ARBA00022840"/>
    </source>
</evidence>
<dbReference type="Pfam" id="PF00072">
    <property type="entry name" value="Response_reg"/>
    <property type="match status" value="1"/>
</dbReference>
<dbReference type="InterPro" id="IPR018060">
    <property type="entry name" value="HTH_AraC"/>
</dbReference>
<keyword evidence="12" id="KW-0175">Coiled coil</keyword>
<dbReference type="SUPFAM" id="SSF55874">
    <property type="entry name" value="ATPase domain of HSP90 chaperone/DNA topoisomerase II/histidine kinase"/>
    <property type="match status" value="1"/>
</dbReference>
<dbReference type="Gene3D" id="1.10.287.130">
    <property type="match status" value="1"/>
</dbReference>
<dbReference type="SMART" id="SM00448">
    <property type="entry name" value="REC"/>
    <property type="match status" value="1"/>
</dbReference>
<dbReference type="InterPro" id="IPR036890">
    <property type="entry name" value="HATPase_C_sf"/>
</dbReference>
<feature type="domain" description="Response regulatory" evidence="16">
    <location>
        <begin position="1085"/>
        <end position="1200"/>
    </location>
</feature>
<comment type="catalytic activity">
    <reaction evidence="1">
        <text>ATP + protein L-histidine = ADP + protein N-phospho-L-histidine.</text>
        <dbReference type="EC" id="2.7.13.3"/>
    </reaction>
</comment>
<dbReference type="InterPro" id="IPR036097">
    <property type="entry name" value="HisK_dim/P_sf"/>
</dbReference>
<dbReference type="GO" id="GO:0003700">
    <property type="term" value="F:DNA-binding transcription factor activity"/>
    <property type="evidence" value="ECO:0007669"/>
    <property type="project" value="InterPro"/>
</dbReference>
<dbReference type="Gene3D" id="2.60.40.10">
    <property type="entry name" value="Immunoglobulins"/>
    <property type="match status" value="1"/>
</dbReference>
<dbReference type="PROSITE" id="PS01124">
    <property type="entry name" value="HTH_ARAC_FAMILY_2"/>
    <property type="match status" value="1"/>
</dbReference>
<dbReference type="GO" id="GO:0043565">
    <property type="term" value="F:sequence-specific DNA binding"/>
    <property type="evidence" value="ECO:0007669"/>
    <property type="project" value="InterPro"/>
</dbReference>